<keyword evidence="2 6" id="KW-0031">Aminopeptidase</keyword>
<feature type="binding site" evidence="6">
    <location>
        <position position="181"/>
    </location>
    <ligand>
        <name>substrate</name>
    </ligand>
</feature>
<evidence type="ECO:0000256" key="6">
    <source>
        <dbReference type="HAMAP-Rule" id="MF_01974"/>
    </source>
</evidence>
<keyword evidence="5 6" id="KW-0378">Hydrolase</keyword>
<dbReference type="Pfam" id="PF00557">
    <property type="entry name" value="Peptidase_M24"/>
    <property type="match status" value="1"/>
</dbReference>
<feature type="binding site" evidence="6">
    <location>
        <position position="99"/>
    </location>
    <ligand>
        <name>a divalent metal cation</name>
        <dbReference type="ChEBI" id="CHEBI:60240"/>
        <label>1</label>
    </ligand>
</feature>
<evidence type="ECO:0000313" key="10">
    <source>
        <dbReference type="Proteomes" id="UP001190925"/>
    </source>
</evidence>
<reference evidence="9 10" key="2">
    <citation type="journal article" date="2020" name="Cell Rep.">
        <title>Acquisition and Adaptation of Ultra-small Parasitic Reduced Genome Bacteria to Mammalian Hosts.</title>
        <authorList>
            <person name="McLean J.S."/>
            <person name="Bor B."/>
            <person name="Kerns K.A."/>
            <person name="Liu Q."/>
            <person name="To T.T."/>
            <person name="Solden L."/>
            <person name="Hendrickson E.L."/>
            <person name="Wrighton K."/>
            <person name="Shi W."/>
            <person name="He X."/>
        </authorList>
    </citation>
    <scope>NUCLEOTIDE SEQUENCE [LARGE SCALE GENOMIC DNA]</scope>
    <source>
        <strain evidence="9 10">TM7_CMJM_G6_1_HOT_870</strain>
    </source>
</reference>
<dbReference type="EMBL" id="PRLK01000004">
    <property type="protein sequence ID" value="RYC72684.1"/>
    <property type="molecule type" value="Genomic_DNA"/>
</dbReference>
<organism evidence="9 10">
    <name type="scientific">Candidatus Nanogingivalis gingivitcus</name>
    <dbReference type="NCBI Taxonomy" id="2171992"/>
    <lineage>
        <taxon>Bacteria</taxon>
        <taxon>Candidatus Saccharimonadota</taxon>
        <taxon>Candidatus Nanosyncoccalia</taxon>
        <taxon>Candidatus Nanogingivales</taxon>
        <taxon>Candidatus Nanogingivalaceae</taxon>
        <taxon>Candidatus Nanogingivalis</taxon>
    </lineage>
</organism>
<keyword evidence="4 6" id="KW-0479">Metal-binding</keyword>
<dbReference type="InterPro" id="IPR002467">
    <property type="entry name" value="Pept_M24A_MAP1"/>
</dbReference>
<keyword evidence="10" id="KW-1185">Reference proteome</keyword>
<reference evidence="9 10" key="1">
    <citation type="journal article" date="2018" name="bioRxiv">
        <title>Evidence of independent acquisition and adaption of ultra-small bacteria to human hosts across the highly diverse yet reduced genomes of the phylum Saccharibacteria.</title>
        <authorList>
            <person name="McLean J.S."/>
            <person name="Bor B."/>
            <person name="To T.T."/>
            <person name="Liu Q."/>
            <person name="Kearns K.A."/>
            <person name="Solden L.M."/>
            <person name="Wrighton K.C."/>
            <person name="He X."/>
            <person name="Shi W."/>
        </authorList>
    </citation>
    <scope>NUCLEOTIDE SEQUENCE [LARGE SCALE GENOMIC DNA]</scope>
    <source>
        <strain evidence="9 10">TM7_CMJM_G6_1_HOT_870</strain>
    </source>
</reference>
<dbReference type="InterPro" id="IPR001714">
    <property type="entry name" value="Pept_M24_MAP"/>
</dbReference>
<comment type="similarity">
    <text evidence="6">Belongs to the peptidase M24A family. Methionine aminopeptidase type 1 subfamily.</text>
</comment>
<dbReference type="GO" id="GO:0004239">
    <property type="term" value="F:initiator methionyl aminopeptidase activity"/>
    <property type="evidence" value="ECO:0007669"/>
    <property type="project" value="UniProtKB-EC"/>
</dbReference>
<feature type="binding site" evidence="6">
    <location>
        <position position="207"/>
    </location>
    <ligand>
        <name>a divalent metal cation</name>
        <dbReference type="ChEBI" id="CHEBI:60240"/>
        <label>2</label>
        <note>catalytic</note>
    </ligand>
</feature>
<keyword evidence="3 6" id="KW-0645">Protease</keyword>
<evidence type="ECO:0000256" key="1">
    <source>
        <dbReference type="ARBA" id="ARBA00002521"/>
    </source>
</evidence>
<dbReference type="NCBIfam" id="TIGR00500">
    <property type="entry name" value="met_pdase_I"/>
    <property type="match status" value="1"/>
</dbReference>
<feature type="binding site" evidence="6">
    <location>
        <position position="110"/>
    </location>
    <ligand>
        <name>a divalent metal cation</name>
        <dbReference type="ChEBI" id="CHEBI:60240"/>
        <label>2</label>
        <note>catalytic</note>
    </ligand>
</feature>
<dbReference type="PRINTS" id="PR00599">
    <property type="entry name" value="MAPEPTIDASE"/>
</dbReference>
<feature type="domain" description="Peptidase M24" evidence="8">
    <location>
        <begin position="16"/>
        <end position="247"/>
    </location>
</feature>
<dbReference type="CDD" id="cd01086">
    <property type="entry name" value="MetAP1"/>
    <property type="match status" value="1"/>
</dbReference>
<evidence type="ECO:0000259" key="8">
    <source>
        <dbReference type="Pfam" id="PF00557"/>
    </source>
</evidence>
<dbReference type="PANTHER" id="PTHR43330:SF27">
    <property type="entry name" value="METHIONINE AMINOPEPTIDASE"/>
    <property type="match status" value="1"/>
</dbReference>
<evidence type="ECO:0000256" key="3">
    <source>
        <dbReference type="ARBA" id="ARBA00022670"/>
    </source>
</evidence>
<evidence type="ECO:0000256" key="4">
    <source>
        <dbReference type="ARBA" id="ARBA00022723"/>
    </source>
</evidence>
<dbReference type="SUPFAM" id="SSF55920">
    <property type="entry name" value="Creatinase/aminopeptidase"/>
    <property type="match status" value="1"/>
</dbReference>
<comment type="caution">
    <text evidence="9">The sequence shown here is derived from an EMBL/GenBank/DDBJ whole genome shotgun (WGS) entry which is preliminary data.</text>
</comment>
<comment type="cofactor">
    <cofactor evidence="6">
        <name>Co(2+)</name>
        <dbReference type="ChEBI" id="CHEBI:48828"/>
    </cofactor>
    <cofactor evidence="6">
        <name>Zn(2+)</name>
        <dbReference type="ChEBI" id="CHEBI:29105"/>
    </cofactor>
    <cofactor evidence="6">
        <name>Mn(2+)</name>
        <dbReference type="ChEBI" id="CHEBI:29035"/>
    </cofactor>
    <cofactor evidence="6">
        <name>Fe(2+)</name>
        <dbReference type="ChEBI" id="CHEBI:29033"/>
    </cofactor>
    <text evidence="6">Binds 2 divalent metal cations per subunit. Has a high-affinity and a low affinity metal-binding site. The true nature of the physiological cofactor is under debate. The enzyme is active with cobalt, zinc, manganese or divalent iron ions. Most likely, methionine aminopeptidases function as mononuclear Fe(2+)-metalloproteases under physiological conditions, and the catalytically relevant metal-binding site has been assigned to the histidine-containing high-affinity site.</text>
</comment>
<feature type="binding site" evidence="6">
    <location>
        <position position="240"/>
    </location>
    <ligand>
        <name>a divalent metal cation</name>
        <dbReference type="ChEBI" id="CHEBI:60240"/>
        <label>2</label>
        <note>catalytic</note>
    </ligand>
</feature>
<dbReference type="InterPro" id="IPR036005">
    <property type="entry name" value="Creatinase/aminopeptidase-like"/>
</dbReference>
<feature type="binding site" evidence="6">
    <location>
        <position position="174"/>
    </location>
    <ligand>
        <name>a divalent metal cation</name>
        <dbReference type="ChEBI" id="CHEBI:60240"/>
        <label>2</label>
        <note>catalytic</note>
    </ligand>
</feature>
<dbReference type="PANTHER" id="PTHR43330">
    <property type="entry name" value="METHIONINE AMINOPEPTIDASE"/>
    <property type="match status" value="1"/>
</dbReference>
<dbReference type="EC" id="3.4.11.18" evidence="6 7"/>
<evidence type="ECO:0000313" key="9">
    <source>
        <dbReference type="EMBL" id="RYC72684.1"/>
    </source>
</evidence>
<feature type="binding site" evidence="6">
    <location>
        <position position="82"/>
    </location>
    <ligand>
        <name>substrate</name>
    </ligand>
</feature>
<dbReference type="Proteomes" id="UP001190925">
    <property type="component" value="Unassembled WGS sequence"/>
</dbReference>
<comment type="subunit">
    <text evidence="6">Monomer.</text>
</comment>
<dbReference type="HAMAP" id="MF_01974">
    <property type="entry name" value="MetAP_1"/>
    <property type="match status" value="1"/>
</dbReference>
<evidence type="ECO:0000256" key="2">
    <source>
        <dbReference type="ARBA" id="ARBA00022438"/>
    </source>
</evidence>
<dbReference type="Gene3D" id="3.90.230.10">
    <property type="entry name" value="Creatinase/methionine aminopeptidase superfamily"/>
    <property type="match status" value="1"/>
</dbReference>
<evidence type="ECO:0000256" key="5">
    <source>
        <dbReference type="ARBA" id="ARBA00022801"/>
    </source>
</evidence>
<protein>
    <recommendedName>
        <fullName evidence="6 7">Methionine aminopeptidase</fullName>
        <shortName evidence="6">MAP</shortName>
        <shortName evidence="6">MetAP</shortName>
        <ecNumber evidence="6 7">3.4.11.18</ecNumber>
    </recommendedName>
    <alternativeName>
        <fullName evidence="6">Peptidase M</fullName>
    </alternativeName>
</protein>
<evidence type="ECO:0000256" key="7">
    <source>
        <dbReference type="RuleBase" id="RU003653"/>
    </source>
</evidence>
<sequence>MPDLITGNKTEAQINAMRKGGKILARILRELCEAAKIGSTGIEIDEYARKKLKEYGVKTAYDAPEVNFPGVVCISVNDCVVHGAPNSIPFEAGDVVAFDMVIICDGMMVDSAVTTVVGEEPKGAVKHLLNDTKKALSEGISTVKAGVRVGDIGEAVERSLKKSKLGNVRDLVGHGIGKKMHMPPEVPNFGKKGKGPVLQAGDTICIEPMTSLGKGDVIFDGTSNGWDVLMRDGSLSAHFEHTVLVTEDGAEILTIE</sequence>
<dbReference type="RefSeq" id="WP_129718749.1">
    <property type="nucleotide sequence ID" value="NZ_PRLK01000004.1"/>
</dbReference>
<gene>
    <name evidence="6 9" type="primary">map</name>
    <name evidence="9" type="ORF">G6CMJM_00335</name>
</gene>
<feature type="binding site" evidence="6">
    <location>
        <position position="240"/>
    </location>
    <ligand>
        <name>a divalent metal cation</name>
        <dbReference type="ChEBI" id="CHEBI:60240"/>
        <label>1</label>
    </ligand>
</feature>
<name>A0ABY0FKL9_9BACT</name>
<comment type="function">
    <text evidence="1 6">Removes the N-terminal methionine from nascent proteins. The N-terminal methionine is often cleaved when the second residue in the primary sequence is small and uncharged (Met-Ala-, Cys, Gly, Pro, Ser, Thr, or Val). Requires deformylation of the N(alpha)-formylated initiator methionine before it can be hydrolyzed.</text>
</comment>
<feature type="binding site" evidence="6">
    <location>
        <position position="110"/>
    </location>
    <ligand>
        <name>a divalent metal cation</name>
        <dbReference type="ChEBI" id="CHEBI:60240"/>
        <label>1</label>
    </ligand>
</feature>
<accession>A0ABY0FKL9</accession>
<dbReference type="InterPro" id="IPR000994">
    <property type="entry name" value="Pept_M24"/>
</dbReference>
<proteinExistence type="inferred from homology"/>
<comment type="catalytic activity">
    <reaction evidence="6 7">
        <text>Release of N-terminal amino acids, preferentially methionine, from peptides and arylamides.</text>
        <dbReference type="EC" id="3.4.11.18"/>
    </reaction>
</comment>